<organism evidence="1 2">
    <name type="scientific">Saccharothrix xinjiangensis</name>
    <dbReference type="NCBI Taxonomy" id="204798"/>
    <lineage>
        <taxon>Bacteria</taxon>
        <taxon>Bacillati</taxon>
        <taxon>Actinomycetota</taxon>
        <taxon>Actinomycetes</taxon>
        <taxon>Pseudonocardiales</taxon>
        <taxon>Pseudonocardiaceae</taxon>
        <taxon>Saccharothrix</taxon>
    </lineage>
</organism>
<dbReference type="RefSeq" id="WP_344036538.1">
    <property type="nucleotide sequence ID" value="NZ_BAAAKE010000005.1"/>
</dbReference>
<accession>A0ABV9XWU9</accession>
<protein>
    <submittedName>
        <fullName evidence="1">Uncharacterized protein</fullName>
    </submittedName>
</protein>
<reference evidence="2" key="1">
    <citation type="journal article" date="2019" name="Int. J. Syst. Evol. Microbiol.">
        <title>The Global Catalogue of Microorganisms (GCM) 10K type strain sequencing project: providing services to taxonomists for standard genome sequencing and annotation.</title>
        <authorList>
            <consortium name="The Broad Institute Genomics Platform"/>
            <consortium name="The Broad Institute Genome Sequencing Center for Infectious Disease"/>
            <person name="Wu L."/>
            <person name="Ma J."/>
        </authorList>
    </citation>
    <scope>NUCLEOTIDE SEQUENCE [LARGE SCALE GENOMIC DNA]</scope>
    <source>
        <strain evidence="2">KCTC 12848</strain>
    </source>
</reference>
<dbReference type="EMBL" id="JBHSJB010000007">
    <property type="protein sequence ID" value="MFC5053672.1"/>
    <property type="molecule type" value="Genomic_DNA"/>
</dbReference>
<keyword evidence="2" id="KW-1185">Reference proteome</keyword>
<evidence type="ECO:0000313" key="2">
    <source>
        <dbReference type="Proteomes" id="UP001595833"/>
    </source>
</evidence>
<comment type="caution">
    <text evidence="1">The sequence shown here is derived from an EMBL/GenBank/DDBJ whole genome shotgun (WGS) entry which is preliminary data.</text>
</comment>
<evidence type="ECO:0000313" key="1">
    <source>
        <dbReference type="EMBL" id="MFC5053672.1"/>
    </source>
</evidence>
<dbReference type="Proteomes" id="UP001595833">
    <property type="component" value="Unassembled WGS sequence"/>
</dbReference>
<sequence>MTTDTIKFSGGNRAEVLALINIDGEYQHAYVYSNAGDVIEIVGPGCPQVSVYRGDTITRTETEFVIVSHADVEPRRFPRIDGAFFLKSQHAVASANEENAAEWATLWTSWADQLQQLIDSRPGMQARLPYLNAEADESFHDPMVGHIDLDALDRALVEIRSRADAMVGAYQRAARVIEKKQAAALQELANAVGQDEAATR</sequence>
<gene>
    <name evidence="1" type="ORF">ACFPFM_07855</name>
</gene>
<proteinExistence type="predicted"/>
<name>A0ABV9XWU9_9PSEU</name>